<dbReference type="Proteomes" id="UP001218364">
    <property type="component" value="Unassembled WGS sequence"/>
</dbReference>
<feature type="signal peptide" evidence="1">
    <location>
        <begin position="1"/>
        <end position="18"/>
    </location>
</feature>
<dbReference type="EMBL" id="JARCJK010000003">
    <property type="protein sequence ID" value="MDE4165813.1"/>
    <property type="molecule type" value="Genomic_DNA"/>
</dbReference>
<keyword evidence="1" id="KW-0732">Signal</keyword>
<evidence type="ECO:0000256" key="1">
    <source>
        <dbReference type="SAM" id="SignalP"/>
    </source>
</evidence>
<dbReference type="RefSeq" id="WP_065270889.1">
    <property type="nucleotide sequence ID" value="NZ_CP015124.1"/>
</dbReference>
<evidence type="ECO:0000313" key="4">
    <source>
        <dbReference type="Proteomes" id="UP000092565"/>
    </source>
</evidence>
<gene>
    <name evidence="2" type="ORF">JL2886_00892</name>
    <name evidence="3" type="ORF">PXK24_08915</name>
</gene>
<dbReference type="PATRIC" id="fig|60890.4.peg.872"/>
<feature type="chain" id="PRO_5008517945" description="Invasion associated locus B family protein" evidence="1">
    <location>
        <begin position="19"/>
        <end position="177"/>
    </location>
</feature>
<keyword evidence="4" id="KW-1185">Reference proteome</keyword>
<reference evidence="3 5" key="2">
    <citation type="submission" date="2023-02" db="EMBL/GenBank/DDBJ databases">
        <title>Population genomics of bacteria associated with diatom.</title>
        <authorList>
            <person name="Xie J."/>
            <person name="Wang H."/>
        </authorList>
    </citation>
    <scope>NUCLEOTIDE SEQUENCE [LARGE SCALE GENOMIC DNA]</scope>
    <source>
        <strain evidence="3 5">PT47_8</strain>
    </source>
</reference>
<proteinExistence type="predicted"/>
<evidence type="ECO:0008006" key="6">
    <source>
        <dbReference type="Google" id="ProtNLM"/>
    </source>
</evidence>
<accession>A0A1B0ZNR3</accession>
<organism evidence="2 4">
    <name type="scientific">Phaeobacter gallaeciensis</name>
    <dbReference type="NCBI Taxonomy" id="60890"/>
    <lineage>
        <taxon>Bacteria</taxon>
        <taxon>Pseudomonadati</taxon>
        <taxon>Pseudomonadota</taxon>
        <taxon>Alphaproteobacteria</taxon>
        <taxon>Rhodobacterales</taxon>
        <taxon>Roseobacteraceae</taxon>
        <taxon>Phaeobacter</taxon>
    </lineage>
</organism>
<evidence type="ECO:0000313" key="2">
    <source>
        <dbReference type="EMBL" id="ANP35816.1"/>
    </source>
</evidence>
<sequence>MRAIFLLALTSLPLQAGAADYWEYKDWRVWSEQIDTGEDLRRTCAASTGGDGDPVLRLEVSDGDAGPPDFYPYPVISETAPRHYTTQMQDGQVIQFRVDTGTIFSGAAFVTLTNEGLAHAEAAINLPNNRPILKAMKKGSSMVIEAGGRTIFRASLAGFTAAYGKMMDVCGFSLSLD</sequence>
<dbReference type="Gene3D" id="2.60.40.1880">
    <property type="entry name" value="Invasion associated locus B (IalB) protein"/>
    <property type="match status" value="1"/>
</dbReference>
<dbReference type="AlphaFoldDB" id="A0A1B0ZNR3"/>
<evidence type="ECO:0000313" key="5">
    <source>
        <dbReference type="Proteomes" id="UP001218364"/>
    </source>
</evidence>
<reference evidence="2 4" key="1">
    <citation type="submission" date="2016-04" db="EMBL/GenBank/DDBJ databases">
        <authorList>
            <person name="Evans L.H."/>
            <person name="Alamgir A."/>
            <person name="Owens N."/>
            <person name="Weber N.D."/>
            <person name="Virtaneva K."/>
            <person name="Barbian K."/>
            <person name="Babar A."/>
            <person name="Rosenke K."/>
        </authorList>
    </citation>
    <scope>NUCLEOTIDE SEQUENCE [LARGE SCALE GENOMIC DNA]</scope>
    <source>
        <strain evidence="2 4">JL2886</strain>
    </source>
</reference>
<dbReference type="Proteomes" id="UP000092565">
    <property type="component" value="Chromosome"/>
</dbReference>
<protein>
    <recommendedName>
        <fullName evidence="6">Invasion associated locus B family protein</fullName>
    </recommendedName>
</protein>
<dbReference type="EMBL" id="CP015124">
    <property type="protein sequence ID" value="ANP35816.1"/>
    <property type="molecule type" value="Genomic_DNA"/>
</dbReference>
<dbReference type="OrthoDB" id="7665031at2"/>
<evidence type="ECO:0000313" key="3">
    <source>
        <dbReference type="EMBL" id="MDE4165813.1"/>
    </source>
</evidence>
<name>A0A1B0ZNR3_9RHOB</name>
<dbReference type="InterPro" id="IPR038696">
    <property type="entry name" value="IalB_sf"/>
</dbReference>